<accession>A0A6C0B0D0</accession>
<proteinExistence type="predicted"/>
<reference evidence="1" key="1">
    <citation type="journal article" date="2020" name="Nature">
        <title>Giant virus diversity and host interactions through global metagenomics.</title>
        <authorList>
            <person name="Schulz F."/>
            <person name="Roux S."/>
            <person name="Paez-Espino D."/>
            <person name="Jungbluth S."/>
            <person name="Walsh D.A."/>
            <person name="Denef V.J."/>
            <person name="McMahon K.D."/>
            <person name="Konstantinidis K.T."/>
            <person name="Eloe-Fadrosh E.A."/>
            <person name="Kyrpides N.C."/>
            <person name="Woyke T."/>
        </authorList>
    </citation>
    <scope>NUCLEOTIDE SEQUENCE</scope>
    <source>
        <strain evidence="1">GVMAG-M-3300009182-67</strain>
    </source>
</reference>
<name>A0A6C0B0D0_9ZZZZ</name>
<dbReference type="AlphaFoldDB" id="A0A6C0B0D0"/>
<protein>
    <submittedName>
        <fullName evidence="1">Uncharacterized protein</fullName>
    </submittedName>
</protein>
<dbReference type="EMBL" id="MN739039">
    <property type="protein sequence ID" value="QHS84988.1"/>
    <property type="molecule type" value="Genomic_DNA"/>
</dbReference>
<sequence>MDANALAEKYFWRWRDCVAARIYREWREMQDELAAEAQFAMENDMETEFWCWNCKHSVCDIHKQTWKRYKQNNTFQKSKGCAGKTQRGHDCHFNTTSYICGKFYCLYHRDLY</sequence>
<organism evidence="1">
    <name type="scientific">viral metagenome</name>
    <dbReference type="NCBI Taxonomy" id="1070528"/>
    <lineage>
        <taxon>unclassified sequences</taxon>
        <taxon>metagenomes</taxon>
        <taxon>organismal metagenomes</taxon>
    </lineage>
</organism>
<evidence type="ECO:0000313" key="1">
    <source>
        <dbReference type="EMBL" id="QHS84988.1"/>
    </source>
</evidence>